<dbReference type="EMBL" id="DS547092">
    <property type="protein sequence ID" value="EDR14708.1"/>
    <property type="molecule type" value="Genomic_DNA"/>
</dbReference>
<reference evidence="1 2" key="1">
    <citation type="journal article" date="2008" name="Nature">
        <title>The genome of Laccaria bicolor provides insights into mycorrhizal symbiosis.</title>
        <authorList>
            <person name="Martin F."/>
            <person name="Aerts A."/>
            <person name="Ahren D."/>
            <person name="Brun A."/>
            <person name="Danchin E.G.J."/>
            <person name="Duchaussoy F."/>
            <person name="Gibon J."/>
            <person name="Kohler A."/>
            <person name="Lindquist E."/>
            <person name="Pereda V."/>
            <person name="Salamov A."/>
            <person name="Shapiro H.J."/>
            <person name="Wuyts J."/>
            <person name="Blaudez D."/>
            <person name="Buee M."/>
            <person name="Brokstein P."/>
            <person name="Canbaeck B."/>
            <person name="Cohen D."/>
            <person name="Courty P.E."/>
            <person name="Coutinho P.M."/>
            <person name="Delaruelle C."/>
            <person name="Detter J.C."/>
            <person name="Deveau A."/>
            <person name="DiFazio S."/>
            <person name="Duplessis S."/>
            <person name="Fraissinet-Tachet L."/>
            <person name="Lucic E."/>
            <person name="Frey-Klett P."/>
            <person name="Fourrey C."/>
            <person name="Feussner I."/>
            <person name="Gay G."/>
            <person name="Grimwood J."/>
            <person name="Hoegger P.J."/>
            <person name="Jain P."/>
            <person name="Kilaru S."/>
            <person name="Labbe J."/>
            <person name="Lin Y.C."/>
            <person name="Legue V."/>
            <person name="Le Tacon F."/>
            <person name="Marmeisse R."/>
            <person name="Melayah D."/>
            <person name="Montanini B."/>
            <person name="Muratet M."/>
            <person name="Nehls U."/>
            <person name="Niculita-Hirzel H."/>
            <person name="Oudot-Le Secq M.P."/>
            <person name="Peter M."/>
            <person name="Quesneville H."/>
            <person name="Rajashekar B."/>
            <person name="Reich M."/>
            <person name="Rouhier N."/>
            <person name="Schmutz J."/>
            <person name="Yin T."/>
            <person name="Chalot M."/>
            <person name="Henrissat B."/>
            <person name="Kuees U."/>
            <person name="Lucas S."/>
            <person name="Van de Peer Y."/>
            <person name="Podila G.K."/>
            <person name="Polle A."/>
            <person name="Pukkila P.J."/>
            <person name="Richardson P.M."/>
            <person name="Rouze P."/>
            <person name="Sanders I.R."/>
            <person name="Stajich J.E."/>
            <person name="Tunlid A."/>
            <person name="Tuskan G."/>
            <person name="Grigoriev I.V."/>
        </authorList>
    </citation>
    <scope>NUCLEOTIDE SEQUENCE [LARGE SCALE GENOMIC DNA]</scope>
    <source>
        <strain evidence="2">S238N-H82 / ATCC MYA-4686</strain>
    </source>
</reference>
<protein>
    <submittedName>
        <fullName evidence="1">Predicted protein</fullName>
    </submittedName>
</protein>
<dbReference type="AlphaFoldDB" id="B0CUP8"/>
<name>B0CUP8_LACBS</name>
<organism evidence="2">
    <name type="scientific">Laccaria bicolor (strain S238N-H82 / ATCC MYA-4686)</name>
    <name type="common">Bicoloured deceiver</name>
    <name type="synonym">Laccaria laccata var. bicolor</name>
    <dbReference type="NCBI Taxonomy" id="486041"/>
    <lineage>
        <taxon>Eukaryota</taxon>
        <taxon>Fungi</taxon>
        <taxon>Dikarya</taxon>
        <taxon>Basidiomycota</taxon>
        <taxon>Agaricomycotina</taxon>
        <taxon>Agaricomycetes</taxon>
        <taxon>Agaricomycetidae</taxon>
        <taxon>Agaricales</taxon>
        <taxon>Agaricineae</taxon>
        <taxon>Hydnangiaceae</taxon>
        <taxon>Laccaria</taxon>
    </lineage>
</organism>
<dbReference type="HOGENOM" id="CLU_2469476_0_0_1"/>
<proteinExistence type="predicted"/>
<dbReference type="Proteomes" id="UP000001194">
    <property type="component" value="Unassembled WGS sequence"/>
</dbReference>
<accession>B0CUP8</accession>
<evidence type="ECO:0000313" key="2">
    <source>
        <dbReference type="Proteomes" id="UP000001194"/>
    </source>
</evidence>
<dbReference type="InParanoid" id="B0CUP8"/>
<sequence>MTITTSLPSGATSTWTEEVGDVSRYIHGPVVGGLLPVATRVVLVWVGDEVDVEDGEGEVGFGELADSPVVVYSVEDVVSDFFSDRIRC</sequence>
<evidence type="ECO:0000313" key="1">
    <source>
        <dbReference type="EMBL" id="EDR14708.1"/>
    </source>
</evidence>
<dbReference type="RefSeq" id="XP_001875267.1">
    <property type="nucleotide sequence ID" value="XM_001875232.1"/>
</dbReference>
<gene>
    <name evidence="1" type="ORF">LACBIDRAFT_305637</name>
</gene>
<keyword evidence="2" id="KW-1185">Reference proteome</keyword>
<dbReference type="KEGG" id="lbc:LACBIDRAFT_305637"/>
<dbReference type="GeneID" id="6070415"/>